<dbReference type="Pfam" id="PF01029">
    <property type="entry name" value="NusB"/>
    <property type="match status" value="1"/>
</dbReference>
<dbReference type="NCBIfam" id="TIGR01951">
    <property type="entry name" value="nusB"/>
    <property type="match status" value="1"/>
</dbReference>
<dbReference type="RefSeq" id="WP_121099200.1">
    <property type="nucleotide sequence ID" value="NZ_RBII01000001.1"/>
</dbReference>
<dbReference type="GO" id="GO:0031564">
    <property type="term" value="P:transcription antitermination"/>
    <property type="evidence" value="ECO:0007669"/>
    <property type="project" value="UniProtKB-KW"/>
</dbReference>
<keyword evidence="4 6" id="KW-0805">Transcription regulation</keyword>
<dbReference type="PANTHER" id="PTHR11078:SF3">
    <property type="entry name" value="ANTITERMINATION NUSB DOMAIN-CONTAINING PROTEIN"/>
    <property type="match status" value="1"/>
</dbReference>
<evidence type="ECO:0000256" key="4">
    <source>
        <dbReference type="ARBA" id="ARBA00023015"/>
    </source>
</evidence>
<evidence type="ECO:0000256" key="6">
    <source>
        <dbReference type="HAMAP-Rule" id="MF_00073"/>
    </source>
</evidence>
<evidence type="ECO:0000259" key="7">
    <source>
        <dbReference type="Pfam" id="PF01029"/>
    </source>
</evidence>
<dbReference type="AlphaFoldDB" id="A0A420WKG6"/>
<evidence type="ECO:0000256" key="2">
    <source>
        <dbReference type="ARBA" id="ARBA00022814"/>
    </source>
</evidence>
<name>A0A420WKG6_9PROT</name>
<accession>A0A420WKG6</accession>
<dbReference type="GO" id="GO:0003723">
    <property type="term" value="F:RNA binding"/>
    <property type="evidence" value="ECO:0007669"/>
    <property type="project" value="UniProtKB-UniRule"/>
</dbReference>
<dbReference type="HAMAP" id="MF_00073">
    <property type="entry name" value="NusB"/>
    <property type="match status" value="1"/>
</dbReference>
<gene>
    <name evidence="6" type="primary">nusB</name>
    <name evidence="8" type="ORF">DES40_0746</name>
</gene>
<evidence type="ECO:0000313" key="9">
    <source>
        <dbReference type="Proteomes" id="UP000282211"/>
    </source>
</evidence>
<dbReference type="Gene3D" id="1.10.940.10">
    <property type="entry name" value="NusB-like"/>
    <property type="match status" value="1"/>
</dbReference>
<evidence type="ECO:0000256" key="5">
    <source>
        <dbReference type="ARBA" id="ARBA00023163"/>
    </source>
</evidence>
<organism evidence="8 9">
    <name type="scientific">Litorimonas taeanensis</name>
    <dbReference type="NCBI Taxonomy" id="568099"/>
    <lineage>
        <taxon>Bacteria</taxon>
        <taxon>Pseudomonadati</taxon>
        <taxon>Pseudomonadota</taxon>
        <taxon>Alphaproteobacteria</taxon>
        <taxon>Maricaulales</taxon>
        <taxon>Robiginitomaculaceae</taxon>
    </lineage>
</organism>
<evidence type="ECO:0000313" key="8">
    <source>
        <dbReference type="EMBL" id="RKQ71426.1"/>
    </source>
</evidence>
<dbReference type="Proteomes" id="UP000282211">
    <property type="component" value="Unassembled WGS sequence"/>
</dbReference>
<comment type="caution">
    <text evidence="8">The sequence shown here is derived from an EMBL/GenBank/DDBJ whole genome shotgun (WGS) entry which is preliminary data.</text>
</comment>
<keyword evidence="9" id="KW-1185">Reference proteome</keyword>
<evidence type="ECO:0000256" key="1">
    <source>
        <dbReference type="ARBA" id="ARBA00005952"/>
    </source>
</evidence>
<dbReference type="InterPro" id="IPR006027">
    <property type="entry name" value="NusB_RsmB_TIM44"/>
</dbReference>
<dbReference type="GO" id="GO:0006353">
    <property type="term" value="P:DNA-templated transcription termination"/>
    <property type="evidence" value="ECO:0007669"/>
    <property type="project" value="UniProtKB-UniRule"/>
</dbReference>
<keyword evidence="3 6" id="KW-0694">RNA-binding</keyword>
<protein>
    <recommendedName>
        <fullName evidence="6">Transcription antitermination protein NusB</fullName>
    </recommendedName>
    <alternativeName>
        <fullName evidence="6">Antitermination factor NusB</fullName>
    </alternativeName>
</protein>
<keyword evidence="2 6" id="KW-0889">Transcription antitermination</keyword>
<feature type="domain" description="NusB/RsmB/TIM44" evidence="7">
    <location>
        <begin position="11"/>
        <end position="144"/>
    </location>
</feature>
<dbReference type="SUPFAM" id="SSF48013">
    <property type="entry name" value="NusB-like"/>
    <property type="match status" value="1"/>
</dbReference>
<dbReference type="GO" id="GO:0005829">
    <property type="term" value="C:cytosol"/>
    <property type="evidence" value="ECO:0007669"/>
    <property type="project" value="TreeGrafter"/>
</dbReference>
<dbReference type="EMBL" id="RBII01000001">
    <property type="protein sequence ID" value="RKQ71426.1"/>
    <property type="molecule type" value="Genomic_DNA"/>
</dbReference>
<dbReference type="PANTHER" id="PTHR11078">
    <property type="entry name" value="N UTILIZATION SUBSTANCE PROTEIN B-RELATED"/>
    <property type="match status" value="1"/>
</dbReference>
<dbReference type="FunCoup" id="A0A420WKG6">
    <property type="interactions" value="329"/>
</dbReference>
<sequence length="169" mass="18748">MSGANPKFRRAARIAIVQALYQMDVANAPFKTVVREFRNHRFGYNDESDVVQVDENFFEEVIEGVVGSQNAIDTKISTLLPEKWPLRRLDLTLRSLLRASAFEIMRRPDVPALVIINEYVSIAADFFDGKEPGMVNSILDKIAKEVRASEFGLVGAAPIADTSNESGSS</sequence>
<dbReference type="InParanoid" id="A0A420WKG6"/>
<comment type="function">
    <text evidence="6">Involved in transcription antitermination. Required for transcription of ribosomal RNA (rRNA) genes. Binds specifically to the boxA antiterminator sequence of the ribosomal RNA (rrn) operons.</text>
</comment>
<evidence type="ECO:0000256" key="3">
    <source>
        <dbReference type="ARBA" id="ARBA00022884"/>
    </source>
</evidence>
<comment type="similarity">
    <text evidence="1 6">Belongs to the NusB family.</text>
</comment>
<proteinExistence type="inferred from homology"/>
<dbReference type="InterPro" id="IPR011605">
    <property type="entry name" value="NusB_fam"/>
</dbReference>
<dbReference type="InterPro" id="IPR035926">
    <property type="entry name" value="NusB-like_sf"/>
</dbReference>
<keyword evidence="5 6" id="KW-0804">Transcription</keyword>
<dbReference type="OrthoDB" id="9797817at2"/>
<reference evidence="8 9" key="1">
    <citation type="submission" date="2018-10" db="EMBL/GenBank/DDBJ databases">
        <title>Genomic Encyclopedia of Type Strains, Phase IV (KMG-IV): sequencing the most valuable type-strain genomes for metagenomic binning, comparative biology and taxonomic classification.</title>
        <authorList>
            <person name="Goeker M."/>
        </authorList>
    </citation>
    <scope>NUCLEOTIDE SEQUENCE [LARGE SCALE GENOMIC DNA]</scope>
    <source>
        <strain evidence="8 9">DSM 22008</strain>
    </source>
</reference>